<evidence type="ECO:0000256" key="22">
    <source>
        <dbReference type="SAM" id="Phobius"/>
    </source>
</evidence>
<protein>
    <recommendedName>
        <fullName evidence="17">Sodium/potassium/calcium exchanger 1</fullName>
    </recommendedName>
    <alternativeName>
        <fullName evidence="18">Na(+)/K(+)/Ca(2+)-exchange protein 1</fullName>
    </alternativeName>
    <alternativeName>
        <fullName evidence="19">Retinal rod Na-Ca+K exchanger</fullName>
    </alternativeName>
    <alternativeName>
        <fullName evidence="20">Solute carrier family 24 member 1</fullName>
    </alternativeName>
</protein>
<evidence type="ECO:0000313" key="25">
    <source>
        <dbReference type="Proteomes" id="UP000265020"/>
    </source>
</evidence>
<keyword evidence="12 22" id="KW-1133">Transmembrane helix</keyword>
<evidence type="ECO:0000313" key="24">
    <source>
        <dbReference type="Ensembl" id="ENSCVAP00000030754.1"/>
    </source>
</evidence>
<comment type="catalytic activity">
    <reaction evidence="16">
        <text>Ca(2+)(out) + K(+)(out) + 4 Na(+)(in) = Ca(2+)(in) + K(+)(in) + 4 Na(+)(out)</text>
        <dbReference type="Rhea" id="RHEA:69967"/>
        <dbReference type="ChEBI" id="CHEBI:29101"/>
        <dbReference type="ChEBI" id="CHEBI:29103"/>
        <dbReference type="ChEBI" id="CHEBI:29108"/>
    </reaction>
</comment>
<keyword evidence="5" id="KW-1003">Cell membrane</keyword>
<reference evidence="24" key="2">
    <citation type="submission" date="2025-09" db="UniProtKB">
        <authorList>
            <consortium name="Ensembl"/>
        </authorList>
    </citation>
    <scope>IDENTIFICATION</scope>
</reference>
<comment type="similarity">
    <text evidence="2">Belongs to the Ca(2+):cation antiporter (CaCA) (TC 2.A.19) family. SLC24A subfamily.</text>
</comment>
<feature type="transmembrane region" description="Helical" evidence="22">
    <location>
        <begin position="516"/>
        <end position="540"/>
    </location>
</feature>
<keyword evidence="15" id="KW-0844">Vision</keyword>
<evidence type="ECO:0000256" key="15">
    <source>
        <dbReference type="ARBA" id="ARBA00023305"/>
    </source>
</evidence>
<dbReference type="OrthoDB" id="2127281at2759"/>
<feature type="transmembrane region" description="Helical" evidence="22">
    <location>
        <begin position="253"/>
        <end position="272"/>
    </location>
</feature>
<evidence type="ECO:0000256" key="19">
    <source>
        <dbReference type="ARBA" id="ARBA00042297"/>
    </source>
</evidence>
<keyword evidence="10" id="KW-0106">Calcium</keyword>
<feature type="domain" description="Sodium/calcium exchanger membrane region" evidence="23">
    <location>
        <begin position="388"/>
        <end position="534"/>
    </location>
</feature>
<dbReference type="GO" id="GO:0005262">
    <property type="term" value="F:calcium channel activity"/>
    <property type="evidence" value="ECO:0007669"/>
    <property type="project" value="TreeGrafter"/>
</dbReference>
<organism evidence="24 25">
    <name type="scientific">Cyprinodon variegatus</name>
    <name type="common">Sheepshead minnow</name>
    <dbReference type="NCBI Taxonomy" id="28743"/>
    <lineage>
        <taxon>Eukaryota</taxon>
        <taxon>Metazoa</taxon>
        <taxon>Chordata</taxon>
        <taxon>Craniata</taxon>
        <taxon>Vertebrata</taxon>
        <taxon>Euteleostomi</taxon>
        <taxon>Actinopterygii</taxon>
        <taxon>Neopterygii</taxon>
        <taxon>Teleostei</taxon>
        <taxon>Neoteleostei</taxon>
        <taxon>Acanthomorphata</taxon>
        <taxon>Ovalentaria</taxon>
        <taxon>Atherinomorphae</taxon>
        <taxon>Cyprinodontiformes</taxon>
        <taxon>Cyprinodontidae</taxon>
        <taxon>Cyprinodon</taxon>
    </lineage>
</organism>
<accession>A0A3Q2EG60</accession>
<keyword evidence="13" id="KW-0406">Ion transport</keyword>
<evidence type="ECO:0000256" key="5">
    <source>
        <dbReference type="ARBA" id="ARBA00022475"/>
    </source>
</evidence>
<keyword evidence="11" id="KW-0769">Symport</keyword>
<evidence type="ECO:0000256" key="8">
    <source>
        <dbReference type="ARBA" id="ARBA00022606"/>
    </source>
</evidence>
<evidence type="ECO:0000256" key="20">
    <source>
        <dbReference type="ARBA" id="ARBA00042684"/>
    </source>
</evidence>
<feature type="transmembrane region" description="Helical" evidence="22">
    <location>
        <begin position="386"/>
        <end position="409"/>
    </location>
</feature>
<evidence type="ECO:0000256" key="10">
    <source>
        <dbReference type="ARBA" id="ARBA00022837"/>
    </source>
</evidence>
<dbReference type="Gene3D" id="1.20.1420.30">
    <property type="entry name" value="NCX, central ion-binding region"/>
    <property type="match status" value="2"/>
</dbReference>
<dbReference type="PANTHER" id="PTHR10846:SF36">
    <property type="entry name" value="SODIUM_POTASSIUM_CALCIUM EXCHANGER 1"/>
    <property type="match status" value="1"/>
</dbReference>
<evidence type="ECO:0000256" key="4">
    <source>
        <dbReference type="ARBA" id="ARBA00022449"/>
    </source>
</evidence>
<evidence type="ECO:0000256" key="14">
    <source>
        <dbReference type="ARBA" id="ARBA00023136"/>
    </source>
</evidence>
<dbReference type="GO" id="GO:0015293">
    <property type="term" value="F:symporter activity"/>
    <property type="evidence" value="ECO:0007669"/>
    <property type="project" value="UniProtKB-KW"/>
</dbReference>
<dbReference type="GO" id="GO:0007601">
    <property type="term" value="P:visual perception"/>
    <property type="evidence" value="ECO:0007669"/>
    <property type="project" value="UniProtKB-KW"/>
</dbReference>
<dbReference type="PANTHER" id="PTHR10846">
    <property type="entry name" value="SODIUM/POTASSIUM/CALCIUM EXCHANGER"/>
    <property type="match status" value="1"/>
</dbReference>
<dbReference type="NCBIfam" id="TIGR00367">
    <property type="entry name" value="calcium/sodium antiporter"/>
    <property type="match status" value="1"/>
</dbReference>
<dbReference type="Pfam" id="PF01699">
    <property type="entry name" value="Na_Ca_ex"/>
    <property type="match status" value="2"/>
</dbReference>
<dbReference type="InterPro" id="IPR044880">
    <property type="entry name" value="NCX_ion-bd_dom_sf"/>
</dbReference>
<comment type="subcellular location">
    <subcellularLocation>
        <location evidence="1">Cell membrane</location>
        <topology evidence="1">Multi-pass membrane protein</topology>
    </subcellularLocation>
</comment>
<evidence type="ECO:0000256" key="13">
    <source>
        <dbReference type="ARBA" id="ARBA00023065"/>
    </source>
</evidence>
<evidence type="ECO:0000256" key="6">
    <source>
        <dbReference type="ARBA" id="ARBA00022553"/>
    </source>
</evidence>
<evidence type="ECO:0000259" key="23">
    <source>
        <dbReference type="Pfam" id="PF01699"/>
    </source>
</evidence>
<reference evidence="24" key="1">
    <citation type="submission" date="2025-08" db="UniProtKB">
        <authorList>
            <consortium name="Ensembl"/>
        </authorList>
    </citation>
    <scope>IDENTIFICATION</scope>
</reference>
<feature type="transmembrane region" description="Helical" evidence="22">
    <location>
        <begin position="486"/>
        <end position="509"/>
    </location>
</feature>
<evidence type="ECO:0000256" key="16">
    <source>
        <dbReference type="ARBA" id="ARBA00033627"/>
    </source>
</evidence>
<dbReference type="GO" id="GO:0005886">
    <property type="term" value="C:plasma membrane"/>
    <property type="evidence" value="ECO:0007669"/>
    <property type="project" value="UniProtKB-SubCell"/>
</dbReference>
<dbReference type="Proteomes" id="UP000265020">
    <property type="component" value="Unassembled WGS sequence"/>
</dbReference>
<keyword evidence="3" id="KW-0813">Transport</keyword>
<feature type="transmembrane region" description="Helical" evidence="22">
    <location>
        <begin position="122"/>
        <end position="146"/>
    </location>
</feature>
<dbReference type="InterPro" id="IPR004837">
    <property type="entry name" value="NaCa_Exmemb"/>
</dbReference>
<feature type="transmembrane region" description="Helical" evidence="22">
    <location>
        <begin position="198"/>
        <end position="216"/>
    </location>
</feature>
<dbReference type="GO" id="GO:0060291">
    <property type="term" value="P:long-term synaptic potentiation"/>
    <property type="evidence" value="ECO:0007669"/>
    <property type="project" value="TreeGrafter"/>
</dbReference>
<evidence type="ECO:0000256" key="18">
    <source>
        <dbReference type="ARBA" id="ARBA00042035"/>
    </source>
</evidence>
<feature type="transmembrane region" description="Helical" evidence="22">
    <location>
        <begin position="421"/>
        <end position="442"/>
    </location>
</feature>
<comment type="function">
    <text evidence="21">Calcium, potassium:sodium antiporter that transports 1 Ca(2+) and 1 K(+) in exchange for 4 Na(+). Critical component of the visual transduction cascade, controlling the calcium concentration of outer segments during light and darkness. Light causes a rapid lowering of cytosolic free calcium in the outer segment of both retinal rod and cone photoreceptors and the light-induced lowering of calcium is caused by extrusion via this protein which plays a key role in the process of light adaptation.</text>
</comment>
<dbReference type="KEGG" id="cvg:107101677"/>
<dbReference type="GO" id="GO:0008273">
    <property type="term" value="F:calcium, potassium:sodium antiporter activity"/>
    <property type="evidence" value="ECO:0007669"/>
    <property type="project" value="TreeGrafter"/>
</dbReference>
<evidence type="ECO:0000256" key="2">
    <source>
        <dbReference type="ARBA" id="ARBA00005364"/>
    </source>
</evidence>
<keyword evidence="4" id="KW-0050">Antiport</keyword>
<feature type="transmembrane region" description="Helical" evidence="22">
    <location>
        <begin position="228"/>
        <end position="247"/>
    </location>
</feature>
<sequence>MYNMEKTMVRIFFSGILLGTVDNQSVGTEPPNLLSGFGEDTGNITDHSVLEDPVKHPTYSTPFDKVPETKSPFLDPTNMTLHPSLETSIHDPTSNVSHCKAQHSNTMFPKDLFSIEDRRQGWVVLHGFGIIYVFVALLIVCNHFFVPSLGIIMERLDISDDVLGVTFMAAGRFIPWLFVKLIKIPFDDCTFPVDINPIIGSAAFRMLFVIGICALFSGRVLPLSRWPLFRDLLFYMLGFIFAIIFFLDGAAMWWENVILVTFSILYIIFLKYNSQAKQIMKTKLQKNKRVKKVSFVNRCEKNPTQVYVPTGEDDAQGLGDCNEGGNVNTGGCKEFVENKLLEGAKPLSLCWPDTWQKQAVYIFLLPIILPLRLTVPDVRNQKNRKFFVLTYLVSIVWISVFCYLVKWWAHQMDEAFGAMGPMTYLVAAMSSPDLITGVIVARKGLGDMVVSSNVGSNIFDINISLAVELLLYTFTHGLSPVAVETRGLVCASILLFLVLLFTVISIMLCKWKMRKLLGLILVFLYVLFVVISIMMVFGIIKCPV</sequence>
<dbReference type="Ensembl" id="ENSCVAT00000024965.1">
    <property type="protein sequence ID" value="ENSCVAP00000030754.1"/>
    <property type="gene ID" value="ENSCVAG00000019518.1"/>
</dbReference>
<dbReference type="RefSeq" id="XP_015256163.1">
    <property type="nucleotide sequence ID" value="XM_015400677.1"/>
</dbReference>
<feature type="transmembrane region" description="Helical" evidence="22">
    <location>
        <begin position="454"/>
        <end position="474"/>
    </location>
</feature>
<dbReference type="OMA" id="YLERWWA"/>
<dbReference type="AlphaFoldDB" id="A0A3Q2EG60"/>
<evidence type="ECO:0000256" key="1">
    <source>
        <dbReference type="ARBA" id="ARBA00004651"/>
    </source>
</evidence>
<feature type="domain" description="Sodium/calcium exchanger membrane region" evidence="23">
    <location>
        <begin position="127"/>
        <end position="270"/>
    </location>
</feature>
<keyword evidence="9 22" id="KW-0812">Transmembrane</keyword>
<keyword evidence="6" id="KW-0597">Phosphoprotein</keyword>
<name>A0A3Q2EG60_CYPVA</name>
<dbReference type="GeneID" id="107101677"/>
<dbReference type="GO" id="GO:0060292">
    <property type="term" value="P:long-term synaptic depression"/>
    <property type="evidence" value="ECO:0007669"/>
    <property type="project" value="TreeGrafter"/>
</dbReference>
<dbReference type="GO" id="GO:0006874">
    <property type="term" value="P:intracellular calcium ion homeostasis"/>
    <property type="evidence" value="ECO:0007669"/>
    <property type="project" value="TreeGrafter"/>
</dbReference>
<evidence type="ECO:0000256" key="21">
    <source>
        <dbReference type="ARBA" id="ARBA00045976"/>
    </source>
</evidence>
<keyword evidence="25" id="KW-1185">Reference proteome</keyword>
<dbReference type="STRING" id="28743.ENSCVAP00000030754"/>
<dbReference type="GeneTree" id="ENSGT01030000234532"/>
<proteinExistence type="inferred from homology"/>
<keyword evidence="7" id="KW-0109">Calcium transport</keyword>
<evidence type="ECO:0000256" key="17">
    <source>
        <dbReference type="ARBA" id="ARBA00040585"/>
    </source>
</evidence>
<dbReference type="InterPro" id="IPR004481">
    <property type="entry name" value="K/Na/Ca-exchanger"/>
</dbReference>
<evidence type="ECO:0000256" key="7">
    <source>
        <dbReference type="ARBA" id="ARBA00022568"/>
    </source>
</evidence>
<evidence type="ECO:0000256" key="3">
    <source>
        <dbReference type="ARBA" id="ARBA00022448"/>
    </source>
</evidence>
<evidence type="ECO:0000256" key="11">
    <source>
        <dbReference type="ARBA" id="ARBA00022847"/>
    </source>
</evidence>
<keyword evidence="14 22" id="KW-0472">Membrane</keyword>
<evidence type="ECO:0000256" key="9">
    <source>
        <dbReference type="ARBA" id="ARBA00022692"/>
    </source>
</evidence>
<evidence type="ECO:0000256" key="12">
    <source>
        <dbReference type="ARBA" id="ARBA00022989"/>
    </source>
</evidence>
<keyword evidence="8" id="KW-0716">Sensory transduction</keyword>